<gene>
    <name evidence="1" type="ORF">LWI28_017182</name>
</gene>
<reference evidence="1" key="1">
    <citation type="journal article" date="2022" name="Plant J.">
        <title>Strategies of tolerance reflected in two North American maple genomes.</title>
        <authorList>
            <person name="McEvoy S.L."/>
            <person name="Sezen U.U."/>
            <person name="Trouern-Trend A."/>
            <person name="McMahon S.M."/>
            <person name="Schaberg P.G."/>
            <person name="Yang J."/>
            <person name="Wegrzyn J.L."/>
            <person name="Swenson N.G."/>
        </authorList>
    </citation>
    <scope>NUCLEOTIDE SEQUENCE</scope>
    <source>
        <strain evidence="1">91603</strain>
    </source>
</reference>
<dbReference type="EMBL" id="JAJSOW010000107">
    <property type="protein sequence ID" value="KAI9157116.1"/>
    <property type="molecule type" value="Genomic_DNA"/>
</dbReference>
<sequence length="219" mass="23822">MVSHTTFECVDKEPIPIVNGKEVPPFGLWLRASGFHRGYHYETQKGVLGSPTLINGSSRTGKALEKAVPESTSEGESSQSIIVLVKDPSEFQKQNAMDGQVGSLKLDIVMSQAQGSISEGIVTQSRIWWDTKWERSMAEGTGEKFKVSGGKRKFELMGKGDSFRGKKLRKTGIIGGVHLVSAQHSLVSSSLDVTKPMVSPVEVVSDSLAGRFLSVRRSQ</sequence>
<evidence type="ECO:0000313" key="1">
    <source>
        <dbReference type="EMBL" id="KAI9157116.1"/>
    </source>
</evidence>
<evidence type="ECO:0000313" key="2">
    <source>
        <dbReference type="Proteomes" id="UP001064489"/>
    </source>
</evidence>
<keyword evidence="2" id="KW-1185">Reference proteome</keyword>
<proteinExistence type="predicted"/>
<comment type="caution">
    <text evidence="1">The sequence shown here is derived from an EMBL/GenBank/DDBJ whole genome shotgun (WGS) entry which is preliminary data.</text>
</comment>
<protein>
    <submittedName>
        <fullName evidence="1">Uncharacterized protein</fullName>
    </submittedName>
</protein>
<dbReference type="AlphaFoldDB" id="A0AAD5IAU6"/>
<name>A0AAD5IAU6_ACENE</name>
<accession>A0AAD5IAU6</accession>
<organism evidence="1 2">
    <name type="scientific">Acer negundo</name>
    <name type="common">Box elder</name>
    <dbReference type="NCBI Taxonomy" id="4023"/>
    <lineage>
        <taxon>Eukaryota</taxon>
        <taxon>Viridiplantae</taxon>
        <taxon>Streptophyta</taxon>
        <taxon>Embryophyta</taxon>
        <taxon>Tracheophyta</taxon>
        <taxon>Spermatophyta</taxon>
        <taxon>Magnoliopsida</taxon>
        <taxon>eudicotyledons</taxon>
        <taxon>Gunneridae</taxon>
        <taxon>Pentapetalae</taxon>
        <taxon>rosids</taxon>
        <taxon>malvids</taxon>
        <taxon>Sapindales</taxon>
        <taxon>Sapindaceae</taxon>
        <taxon>Hippocastanoideae</taxon>
        <taxon>Acereae</taxon>
        <taxon>Acer</taxon>
    </lineage>
</organism>
<reference evidence="1" key="2">
    <citation type="submission" date="2023-02" db="EMBL/GenBank/DDBJ databases">
        <authorList>
            <person name="Swenson N.G."/>
            <person name="Wegrzyn J.L."/>
            <person name="Mcevoy S.L."/>
        </authorList>
    </citation>
    <scope>NUCLEOTIDE SEQUENCE</scope>
    <source>
        <strain evidence="1">91603</strain>
        <tissue evidence="1">Leaf</tissue>
    </source>
</reference>
<dbReference type="Proteomes" id="UP001064489">
    <property type="component" value="Chromosome 12"/>
</dbReference>